<evidence type="ECO:0008006" key="3">
    <source>
        <dbReference type="Google" id="ProtNLM"/>
    </source>
</evidence>
<name>F2KA54_PSEBN</name>
<reference evidence="1 2" key="1">
    <citation type="journal article" date="2011" name="J. Bacteriol.">
        <title>Complete genome sequence of a beneficial plant root-associated bacterium, Pseudomonas brassicacearum.</title>
        <authorList>
            <person name="Ortet P."/>
            <person name="Barakat M."/>
            <person name="Lalaouna D."/>
            <person name="Fochesato S."/>
            <person name="Barbe V."/>
            <person name="Vacherie B."/>
            <person name="Santaella C."/>
            <person name="Heulin T."/>
            <person name="Achouak W."/>
        </authorList>
    </citation>
    <scope>NUCLEOTIDE SEQUENCE [LARGE SCALE GENOMIC DNA]</scope>
    <source>
        <strain evidence="1 2">NFM421</strain>
    </source>
</reference>
<gene>
    <name evidence="1" type="ORF">PSEBR_m882</name>
</gene>
<dbReference type="STRING" id="994484.PSEBR_m882"/>
<dbReference type="Proteomes" id="UP000006692">
    <property type="component" value="Chromosome"/>
</dbReference>
<protein>
    <recommendedName>
        <fullName evidence="3">DUF3079 domain-containing protein</fullName>
    </recommendedName>
</protein>
<dbReference type="InterPro" id="IPR021430">
    <property type="entry name" value="DUF3079"/>
</dbReference>
<dbReference type="KEGG" id="pba:PSEBR_m882"/>
<evidence type="ECO:0000313" key="1">
    <source>
        <dbReference type="EMBL" id="AEA68985.1"/>
    </source>
</evidence>
<organism evidence="1 2">
    <name type="scientific">Pseudomonas brassicacearum (strain NFM421)</name>
    <dbReference type="NCBI Taxonomy" id="994484"/>
    <lineage>
        <taxon>Bacteria</taxon>
        <taxon>Pseudomonadati</taxon>
        <taxon>Pseudomonadota</taxon>
        <taxon>Gammaproteobacteria</taxon>
        <taxon>Pseudomonadales</taxon>
        <taxon>Pseudomonadaceae</taxon>
        <taxon>Pseudomonas</taxon>
    </lineage>
</organism>
<accession>F2KA54</accession>
<sequence>MPTGSCAVVLDRDQGALRPDAVGCGYTHQLYGVVMAKPFPISPKHPERICWGCDRYCPTSALACGNGADRTMHPAEMIGEDWYLHGDWGLELVDITAKVIDPSATHPKE</sequence>
<evidence type="ECO:0000313" key="2">
    <source>
        <dbReference type="Proteomes" id="UP000006692"/>
    </source>
</evidence>
<dbReference type="EMBL" id="CP002585">
    <property type="protein sequence ID" value="AEA68985.1"/>
    <property type="molecule type" value="Genomic_DNA"/>
</dbReference>
<dbReference type="AlphaFoldDB" id="F2KA54"/>
<dbReference type="HOGENOM" id="CLU_2181622_0_0_6"/>
<dbReference type="Pfam" id="PF11278">
    <property type="entry name" value="DUF3079"/>
    <property type="match status" value="1"/>
</dbReference>
<proteinExistence type="predicted"/>
<reference key="2">
    <citation type="submission" date="2011-03" db="EMBL/GenBank/DDBJ databases">
        <title>Complete Genome Sequence of a beneficial plant roots-associated bacterium Pseudomonas brassicacearum.</title>
        <authorList>
            <person name="Ortet P."/>
            <person name="Barakat M."/>
            <person name="Lalaouna D."/>
            <person name="Fochesato S."/>
            <person name="Barbe V."/>
            <person name="Santaella C."/>
            <person name="Heulin T."/>
            <person name="Achouak W."/>
        </authorList>
    </citation>
    <scope>NUCLEOTIDE SEQUENCE</scope>
    <source>
        <strain>NFM421</strain>
    </source>
</reference>